<keyword evidence="2" id="KW-1185">Reference proteome</keyword>
<evidence type="ECO:0000313" key="1">
    <source>
        <dbReference type="EMBL" id="GAA0150052.1"/>
    </source>
</evidence>
<evidence type="ECO:0000313" key="2">
    <source>
        <dbReference type="Proteomes" id="UP001454036"/>
    </source>
</evidence>
<comment type="caution">
    <text evidence="1">The sequence shown here is derived from an EMBL/GenBank/DDBJ whole genome shotgun (WGS) entry which is preliminary data.</text>
</comment>
<reference evidence="1 2" key="1">
    <citation type="submission" date="2024-01" db="EMBL/GenBank/DDBJ databases">
        <title>The complete chloroplast genome sequence of Lithospermum erythrorhizon: insights into the phylogenetic relationship among Boraginaceae species and the maternal lineages of purple gromwells.</title>
        <authorList>
            <person name="Okada T."/>
            <person name="Watanabe K."/>
        </authorList>
    </citation>
    <scope>NUCLEOTIDE SEQUENCE [LARGE SCALE GENOMIC DNA]</scope>
</reference>
<sequence length="81" mass="8755">MPGVDPLISVHRLYVDPHYKPVKRKKRTSSKEKGVECVAAIPAATGATRGRRSPAALPGCLEVSSKQCPHPGKRGARLDIR</sequence>
<gene>
    <name evidence="1" type="ORF">LIER_09077</name>
</gene>
<dbReference type="EMBL" id="BAABME010001519">
    <property type="protein sequence ID" value="GAA0150052.1"/>
    <property type="molecule type" value="Genomic_DNA"/>
</dbReference>
<organism evidence="1 2">
    <name type="scientific">Lithospermum erythrorhizon</name>
    <name type="common">Purple gromwell</name>
    <name type="synonym">Lithospermum officinale var. erythrorhizon</name>
    <dbReference type="NCBI Taxonomy" id="34254"/>
    <lineage>
        <taxon>Eukaryota</taxon>
        <taxon>Viridiplantae</taxon>
        <taxon>Streptophyta</taxon>
        <taxon>Embryophyta</taxon>
        <taxon>Tracheophyta</taxon>
        <taxon>Spermatophyta</taxon>
        <taxon>Magnoliopsida</taxon>
        <taxon>eudicotyledons</taxon>
        <taxon>Gunneridae</taxon>
        <taxon>Pentapetalae</taxon>
        <taxon>asterids</taxon>
        <taxon>lamiids</taxon>
        <taxon>Boraginales</taxon>
        <taxon>Boraginaceae</taxon>
        <taxon>Boraginoideae</taxon>
        <taxon>Lithospermeae</taxon>
        <taxon>Lithospermum</taxon>
    </lineage>
</organism>
<dbReference type="Proteomes" id="UP001454036">
    <property type="component" value="Unassembled WGS sequence"/>
</dbReference>
<dbReference type="AlphaFoldDB" id="A0AAV3PE91"/>
<accession>A0AAV3PE91</accession>
<proteinExistence type="predicted"/>
<protein>
    <submittedName>
        <fullName evidence="1">Uncharacterized protein</fullName>
    </submittedName>
</protein>
<name>A0AAV3PE91_LITER</name>